<evidence type="ECO:0000313" key="3">
    <source>
        <dbReference type="Proteomes" id="UP000002009"/>
    </source>
</evidence>
<proteinExistence type="predicted"/>
<feature type="region of interest" description="Disordered" evidence="1">
    <location>
        <begin position="187"/>
        <end position="260"/>
    </location>
</feature>
<dbReference type="GeneID" id="8242628"/>
<accession>C1E3R8</accession>
<dbReference type="Proteomes" id="UP000002009">
    <property type="component" value="Chromosome 4"/>
</dbReference>
<feature type="region of interest" description="Disordered" evidence="1">
    <location>
        <begin position="281"/>
        <end position="302"/>
    </location>
</feature>
<name>C1E3R8_MICCC</name>
<feature type="compositionally biased region" description="Basic residues" evidence="1">
    <location>
        <begin position="233"/>
        <end position="244"/>
    </location>
</feature>
<evidence type="ECO:0000313" key="2">
    <source>
        <dbReference type="EMBL" id="ACO62984.1"/>
    </source>
</evidence>
<feature type="compositionally biased region" description="Basic and acidic residues" evidence="1">
    <location>
        <begin position="215"/>
        <end position="225"/>
    </location>
</feature>
<gene>
    <name evidence="2" type="ORF">MICPUN_100012</name>
</gene>
<keyword evidence="3" id="KW-1185">Reference proteome</keyword>
<dbReference type="AlphaFoldDB" id="C1E3R8"/>
<organism evidence="2 3">
    <name type="scientific">Micromonas commoda (strain RCC299 / NOUM17 / CCMP2709)</name>
    <name type="common">Picoplanktonic green alga</name>
    <dbReference type="NCBI Taxonomy" id="296587"/>
    <lineage>
        <taxon>Eukaryota</taxon>
        <taxon>Viridiplantae</taxon>
        <taxon>Chlorophyta</taxon>
        <taxon>Mamiellophyceae</taxon>
        <taxon>Mamiellales</taxon>
        <taxon>Mamiellaceae</taxon>
        <taxon>Micromonas</taxon>
    </lineage>
</organism>
<sequence length="302" mass="32688">MSGTSRSRAAAPREQIGVANRRLGGDELLDLLGLRSRRDVENVDPEAVVHKASRDPAALARALRDESVTTCAHIARNGTGNRSRRPRLLRAVHRGHERRATSSTLYCGECEDRLVAKGLVDPERAPALAPPRVSARGPARVSARTETDPPPSEEEEGFSEETERMLKARRRSRLALLEAQLALVKRMEGRDTAESNAESNAAPTTPAREQPGEVPEPKDSERAEPEGAVSTHTPRRAGTRRKPRTPIASPGADRMHDALVAGSMSDTSLLADIERLMRMSSSADAAPATPGEVYELSPSPSR</sequence>
<reference evidence="2 3" key="1">
    <citation type="journal article" date="2009" name="Science">
        <title>Green evolution and dynamic adaptations revealed by genomes of the marine picoeukaryotes Micromonas.</title>
        <authorList>
            <person name="Worden A.Z."/>
            <person name="Lee J.H."/>
            <person name="Mock T."/>
            <person name="Rouze P."/>
            <person name="Simmons M.P."/>
            <person name="Aerts A.L."/>
            <person name="Allen A.E."/>
            <person name="Cuvelier M.L."/>
            <person name="Derelle E."/>
            <person name="Everett M.V."/>
            <person name="Foulon E."/>
            <person name="Grimwood J."/>
            <person name="Gundlach H."/>
            <person name="Henrissat B."/>
            <person name="Napoli C."/>
            <person name="McDonald S.M."/>
            <person name="Parker M.S."/>
            <person name="Rombauts S."/>
            <person name="Salamov A."/>
            <person name="Von Dassow P."/>
            <person name="Badger J.H."/>
            <person name="Coutinho P.M."/>
            <person name="Demir E."/>
            <person name="Dubchak I."/>
            <person name="Gentemann C."/>
            <person name="Eikrem W."/>
            <person name="Gready J.E."/>
            <person name="John U."/>
            <person name="Lanier W."/>
            <person name="Lindquist E.A."/>
            <person name="Lucas S."/>
            <person name="Mayer K.F."/>
            <person name="Moreau H."/>
            <person name="Not F."/>
            <person name="Otillar R."/>
            <person name="Panaud O."/>
            <person name="Pangilinan J."/>
            <person name="Paulsen I."/>
            <person name="Piegu B."/>
            <person name="Poliakov A."/>
            <person name="Robbens S."/>
            <person name="Schmutz J."/>
            <person name="Toulza E."/>
            <person name="Wyss T."/>
            <person name="Zelensky A."/>
            <person name="Zhou K."/>
            <person name="Armbrust E.V."/>
            <person name="Bhattacharya D."/>
            <person name="Goodenough U.W."/>
            <person name="Van de Peer Y."/>
            <person name="Grigoriev I.V."/>
        </authorList>
    </citation>
    <scope>NUCLEOTIDE SEQUENCE [LARGE SCALE GENOMIC DNA]</scope>
    <source>
        <strain evidence="3">RCC299 / NOUM17</strain>
    </source>
</reference>
<dbReference type="InParanoid" id="C1E3R8"/>
<feature type="region of interest" description="Disordered" evidence="1">
    <location>
        <begin position="126"/>
        <end position="166"/>
    </location>
</feature>
<evidence type="ECO:0000256" key="1">
    <source>
        <dbReference type="SAM" id="MobiDB-lite"/>
    </source>
</evidence>
<protein>
    <submittedName>
        <fullName evidence="2">Uncharacterized protein</fullName>
    </submittedName>
</protein>
<dbReference type="RefSeq" id="XP_002501726.1">
    <property type="nucleotide sequence ID" value="XM_002501680.1"/>
</dbReference>
<dbReference type="KEGG" id="mis:MICPUN_100012"/>
<dbReference type="EMBL" id="CP001325">
    <property type="protein sequence ID" value="ACO62984.1"/>
    <property type="molecule type" value="Genomic_DNA"/>
</dbReference>
<feature type="compositionally biased region" description="Acidic residues" evidence="1">
    <location>
        <begin position="151"/>
        <end position="160"/>
    </location>
</feature>
<feature type="compositionally biased region" description="Polar residues" evidence="1">
    <location>
        <begin position="194"/>
        <end position="203"/>
    </location>
</feature>